<comment type="caution">
    <text evidence="1">The sequence shown here is derived from an EMBL/GenBank/DDBJ whole genome shotgun (WGS) entry which is preliminary data.</text>
</comment>
<accession>X1ULC6</accession>
<proteinExistence type="predicted"/>
<reference evidence="1" key="1">
    <citation type="journal article" date="2014" name="Front. Microbiol.">
        <title>High frequency of phylogenetically diverse reductive dehalogenase-homologous genes in deep subseafloor sedimentary metagenomes.</title>
        <authorList>
            <person name="Kawai M."/>
            <person name="Futagami T."/>
            <person name="Toyoda A."/>
            <person name="Takaki Y."/>
            <person name="Nishi S."/>
            <person name="Hori S."/>
            <person name="Arai W."/>
            <person name="Tsubouchi T."/>
            <person name="Morono Y."/>
            <person name="Uchiyama I."/>
            <person name="Ito T."/>
            <person name="Fujiyama A."/>
            <person name="Inagaki F."/>
            <person name="Takami H."/>
        </authorList>
    </citation>
    <scope>NUCLEOTIDE SEQUENCE</scope>
    <source>
        <strain evidence="1">Expedition CK06-06</strain>
    </source>
</reference>
<dbReference type="EMBL" id="BARW01021228">
    <property type="protein sequence ID" value="GAJ00686.1"/>
    <property type="molecule type" value="Genomic_DNA"/>
</dbReference>
<name>X1ULC6_9ZZZZ</name>
<sequence>MWFKGGKNSVCIWYVCWGREEACFNLEGYQTLNGLAKWFTKEAYKEVPVLRAGR</sequence>
<evidence type="ECO:0000313" key="1">
    <source>
        <dbReference type="EMBL" id="GAJ00686.1"/>
    </source>
</evidence>
<gene>
    <name evidence="1" type="ORF">S12H4_35707</name>
</gene>
<feature type="non-terminal residue" evidence="1">
    <location>
        <position position="54"/>
    </location>
</feature>
<organism evidence="1">
    <name type="scientific">marine sediment metagenome</name>
    <dbReference type="NCBI Taxonomy" id="412755"/>
    <lineage>
        <taxon>unclassified sequences</taxon>
        <taxon>metagenomes</taxon>
        <taxon>ecological metagenomes</taxon>
    </lineage>
</organism>
<protein>
    <submittedName>
        <fullName evidence="1">Uncharacterized protein</fullName>
    </submittedName>
</protein>
<dbReference type="AlphaFoldDB" id="X1ULC6"/>